<dbReference type="Gene3D" id="1.10.10.10">
    <property type="entry name" value="Winged helix-like DNA-binding domain superfamily/Winged helix DNA-binding domain"/>
    <property type="match status" value="1"/>
</dbReference>
<protein>
    <submittedName>
        <fullName evidence="6">LysR family transcriptional regulator</fullName>
    </submittedName>
</protein>
<dbReference type="SUPFAM" id="SSF46785">
    <property type="entry name" value="Winged helix' DNA-binding domain"/>
    <property type="match status" value="1"/>
</dbReference>
<dbReference type="InterPro" id="IPR050950">
    <property type="entry name" value="HTH-type_LysR_regulators"/>
</dbReference>
<evidence type="ECO:0000256" key="1">
    <source>
        <dbReference type="ARBA" id="ARBA00009437"/>
    </source>
</evidence>
<dbReference type="CDD" id="cd05466">
    <property type="entry name" value="PBP2_LTTR_substrate"/>
    <property type="match status" value="1"/>
</dbReference>
<keyword evidence="3" id="KW-0238">DNA-binding</keyword>
<dbReference type="Pfam" id="PF00126">
    <property type="entry name" value="HTH_1"/>
    <property type="match status" value="1"/>
</dbReference>
<dbReference type="PRINTS" id="PR00039">
    <property type="entry name" value="HTHLYSR"/>
</dbReference>
<feature type="domain" description="HTH lysR-type" evidence="5">
    <location>
        <begin position="19"/>
        <end position="76"/>
    </location>
</feature>
<dbReference type="Gene3D" id="3.40.190.290">
    <property type="match status" value="1"/>
</dbReference>
<gene>
    <name evidence="6" type="ORF">GCM10009096_30960</name>
</gene>
<proteinExistence type="inferred from homology"/>
<organism evidence="6 7">
    <name type="scientific">Parasphingorhabdus litoris</name>
    <dbReference type="NCBI Taxonomy" id="394733"/>
    <lineage>
        <taxon>Bacteria</taxon>
        <taxon>Pseudomonadati</taxon>
        <taxon>Pseudomonadota</taxon>
        <taxon>Alphaproteobacteria</taxon>
        <taxon>Sphingomonadales</taxon>
        <taxon>Sphingomonadaceae</taxon>
        <taxon>Parasphingorhabdus</taxon>
    </lineage>
</organism>
<reference evidence="6 7" key="1">
    <citation type="journal article" date="2019" name="Int. J. Syst. Evol. Microbiol.">
        <title>The Global Catalogue of Microorganisms (GCM) 10K type strain sequencing project: providing services to taxonomists for standard genome sequencing and annotation.</title>
        <authorList>
            <consortium name="The Broad Institute Genomics Platform"/>
            <consortium name="The Broad Institute Genome Sequencing Center for Infectious Disease"/>
            <person name="Wu L."/>
            <person name="Ma J."/>
        </authorList>
    </citation>
    <scope>NUCLEOTIDE SEQUENCE [LARGE SCALE GENOMIC DNA]</scope>
    <source>
        <strain evidence="6 7">JCM 14162</strain>
    </source>
</reference>
<dbReference type="EMBL" id="BAAAEM010000003">
    <property type="protein sequence ID" value="GAA0486002.1"/>
    <property type="molecule type" value="Genomic_DNA"/>
</dbReference>
<evidence type="ECO:0000313" key="6">
    <source>
        <dbReference type="EMBL" id="GAA0486002.1"/>
    </source>
</evidence>
<dbReference type="InterPro" id="IPR005119">
    <property type="entry name" value="LysR_subst-bd"/>
</dbReference>
<evidence type="ECO:0000256" key="4">
    <source>
        <dbReference type="ARBA" id="ARBA00023163"/>
    </source>
</evidence>
<keyword evidence="4" id="KW-0804">Transcription</keyword>
<name>A0ABN1AYD4_9SPHN</name>
<accession>A0ABN1AYD4</accession>
<keyword evidence="2" id="KW-0805">Transcription regulation</keyword>
<comment type="caution">
    <text evidence="6">The sequence shown here is derived from an EMBL/GenBank/DDBJ whole genome shotgun (WGS) entry which is preliminary data.</text>
</comment>
<dbReference type="Proteomes" id="UP001500713">
    <property type="component" value="Unassembled WGS sequence"/>
</dbReference>
<dbReference type="PROSITE" id="PS50931">
    <property type="entry name" value="HTH_LYSR"/>
    <property type="match status" value="1"/>
</dbReference>
<evidence type="ECO:0000256" key="2">
    <source>
        <dbReference type="ARBA" id="ARBA00023015"/>
    </source>
</evidence>
<dbReference type="InterPro" id="IPR036390">
    <property type="entry name" value="WH_DNA-bd_sf"/>
</dbReference>
<evidence type="ECO:0000256" key="3">
    <source>
        <dbReference type="ARBA" id="ARBA00023125"/>
    </source>
</evidence>
<evidence type="ECO:0000313" key="7">
    <source>
        <dbReference type="Proteomes" id="UP001500713"/>
    </source>
</evidence>
<keyword evidence="7" id="KW-1185">Reference proteome</keyword>
<dbReference type="Pfam" id="PF03466">
    <property type="entry name" value="LysR_substrate"/>
    <property type="match status" value="1"/>
</dbReference>
<dbReference type="PANTHER" id="PTHR30419">
    <property type="entry name" value="HTH-TYPE TRANSCRIPTIONAL REGULATOR YBHD"/>
    <property type="match status" value="1"/>
</dbReference>
<sequence>MGAIMNQPDLRQRFIKPSMDPQKLQHFLSVYDTGSFSRAASNNNVSQQAVSKSVAKLEETLAVRLFERGAFGAEPTQFGHALARRAKVITAESRLAAAEISALRGADKGYVRIGLGWSFLTRIAPMVINRFSEKQPGVTLSITSGDTRSLYEKLLRGEVEFVASAPPTDLEIDNAIETAEMFEDRDVIMMRRDHPLASKADVTLEDLSSQTWLLSMQLQMQWQRICNVFLAAGLSPPAKYVDMDSVILAKSTLLQSDAVMLLAKELLATEEERAQYHIIEKTEFPIARTAYFAIRRNSVLQPAAQSLKNELVAACRTVIGMNQLRGITVAEKP</sequence>
<dbReference type="PANTHER" id="PTHR30419:SF8">
    <property type="entry name" value="NITROGEN ASSIMILATION TRANSCRIPTIONAL ACTIVATOR-RELATED"/>
    <property type="match status" value="1"/>
</dbReference>
<evidence type="ECO:0000259" key="5">
    <source>
        <dbReference type="PROSITE" id="PS50931"/>
    </source>
</evidence>
<dbReference type="InterPro" id="IPR000847">
    <property type="entry name" value="LysR_HTH_N"/>
</dbReference>
<dbReference type="SUPFAM" id="SSF53850">
    <property type="entry name" value="Periplasmic binding protein-like II"/>
    <property type="match status" value="1"/>
</dbReference>
<comment type="similarity">
    <text evidence="1">Belongs to the LysR transcriptional regulatory family.</text>
</comment>
<dbReference type="InterPro" id="IPR036388">
    <property type="entry name" value="WH-like_DNA-bd_sf"/>
</dbReference>